<sequence length="118" mass="13091">MPSTSQNIQAARVIEPHSNAVLHVGEKHVIQWDTSSNPTITDIVSANLYKGFGSDIKLIQSIPINRKASAGCSEPFVVPNTTRGYDYFFNLIGGNGEVLASYYFNITANKQYTRYCTR</sequence>
<dbReference type="Proteomes" id="UP000789570">
    <property type="component" value="Unassembled WGS sequence"/>
</dbReference>
<proteinExistence type="predicted"/>
<organism evidence="1 2">
    <name type="scientific">Funneliformis caledonium</name>
    <dbReference type="NCBI Taxonomy" id="1117310"/>
    <lineage>
        <taxon>Eukaryota</taxon>
        <taxon>Fungi</taxon>
        <taxon>Fungi incertae sedis</taxon>
        <taxon>Mucoromycota</taxon>
        <taxon>Glomeromycotina</taxon>
        <taxon>Glomeromycetes</taxon>
        <taxon>Glomerales</taxon>
        <taxon>Glomeraceae</taxon>
        <taxon>Funneliformis</taxon>
    </lineage>
</organism>
<accession>A0A9N9B2I2</accession>
<comment type="caution">
    <text evidence="1">The sequence shown here is derived from an EMBL/GenBank/DDBJ whole genome shotgun (WGS) entry which is preliminary data.</text>
</comment>
<dbReference type="OrthoDB" id="2317741at2759"/>
<keyword evidence="2" id="KW-1185">Reference proteome</keyword>
<dbReference type="AlphaFoldDB" id="A0A9N9B2I2"/>
<reference evidence="1" key="1">
    <citation type="submission" date="2021-06" db="EMBL/GenBank/DDBJ databases">
        <authorList>
            <person name="Kallberg Y."/>
            <person name="Tangrot J."/>
            <person name="Rosling A."/>
        </authorList>
    </citation>
    <scope>NUCLEOTIDE SEQUENCE</scope>
    <source>
        <strain evidence="1">UK204</strain>
    </source>
</reference>
<protein>
    <submittedName>
        <fullName evidence="1">12736_t:CDS:1</fullName>
    </submittedName>
</protein>
<name>A0A9N9B2I2_9GLOM</name>
<evidence type="ECO:0000313" key="1">
    <source>
        <dbReference type="EMBL" id="CAG8551011.1"/>
    </source>
</evidence>
<gene>
    <name evidence="1" type="ORF">FCALED_LOCUS6118</name>
</gene>
<dbReference type="EMBL" id="CAJVPQ010001410">
    <property type="protein sequence ID" value="CAG8551011.1"/>
    <property type="molecule type" value="Genomic_DNA"/>
</dbReference>
<evidence type="ECO:0000313" key="2">
    <source>
        <dbReference type="Proteomes" id="UP000789570"/>
    </source>
</evidence>